<keyword evidence="4" id="KW-1185">Reference proteome</keyword>
<protein>
    <recommendedName>
        <fullName evidence="2">Toxin VasX N-terminal region domain-containing protein</fullName>
    </recommendedName>
</protein>
<organism evidence="3 4">
    <name type="scientific">Vibrio ponticus</name>
    <dbReference type="NCBI Taxonomy" id="265668"/>
    <lineage>
        <taxon>Bacteria</taxon>
        <taxon>Pseudomonadati</taxon>
        <taxon>Pseudomonadota</taxon>
        <taxon>Gammaproteobacteria</taxon>
        <taxon>Vibrionales</taxon>
        <taxon>Vibrionaceae</taxon>
        <taxon>Vibrio</taxon>
    </lineage>
</organism>
<proteinExistence type="predicted"/>
<comment type="caution">
    <text evidence="3">The sequence shown here is derived from an EMBL/GenBank/DDBJ whole genome shotgun (WGS) entry which is preliminary data.</text>
</comment>
<dbReference type="CDD" id="cd20706">
    <property type="entry name" value="MIX_II"/>
    <property type="match status" value="1"/>
</dbReference>
<name>A0ABX3FG10_9VIBR</name>
<sequence length="996" mass="111700">MSANFSSAPACKPIIPIYPVRYGYINIFDDLVPAANPPELSVMMNNRDVKQTKGYAIRLLREGWVYIREEDSNELLHIFKYTQKQNGDAVTECFEKYLYKNKKNAQGGLVLDTSVRKDLPFAFVSADTSQISIVYTEHELSPNLIDRMHQKKDVREQSMQLIDLSAEQTSHSVKATEENLKGLVEDYRDFKERMLTRISGDGDELEEFSLDVLTTQPSYQQDSELLAEHLKQEYCNQDRARLVALFDPVGRQMELSQVHAKLTIWENDHAAMNIYPYTIGEMVNGFLIHKDPEIKKIATDNIDTVSHDKYWSAMRDERALFFSRRVQILELYSYFSQSDRTVNEVGTLTAFIHNFIDLDPSDNPLCEREIQKLALLSCLIFDGLMSSSEGSILLTDLINKAHSEELVSKNVVNTYELVVNGLFTLVTIPQSEFNWDKATKVALDAMYNWVGSKWGEMRAIHLYGQQNAWKAVNQIKASAAQYTVDKLIPSMLSVFGLEIDGEKVKLSADELTRTFAQALDKQIAWGKGLGTIASDHILENAESKMKVGQDIFDWGEQHRQGRLNIQWELAKVKVTRLSGEHFSFVTNEAVTGNIGILFDSGFAGLSAFFNISSITAIALQTDYDQRDPLKHAGRRYDALAMTSAISALTVDTLSVARGAMVAGQGVVKVLPARVAVRLLPGLKSGAEHTARLLAGRAVGSLIAIANFATAATSFYNAWHSFNDGQTELGIGHAAIGMGSSLLFVGAVKALVVSGGGAVATGVGLPVGVACFALALIVGGVSLVYAFEKNPLENLLFYCFWGKSKRYPFWNAVGLDNLAIKDRLYTASNEPQTVSRAYQVELQEFMNLLAMPQLTLDLDYKESSTRFWFGNMGGKERTCRFQFKLPQFRPGVSEMHAGLYTRSGLDEMGRFYSSYNDELTKKFKESIKQALLEPSNYDFNESTLSLDIKMEFNEDIKLIWVYKPTPDIVVPLRWLNRSGELKDPVIGMLNDQFMEIY</sequence>
<dbReference type="EMBL" id="MJMI01000103">
    <property type="protein sequence ID" value="OLQ89766.1"/>
    <property type="molecule type" value="Genomic_DNA"/>
</dbReference>
<dbReference type="RefSeq" id="WP_075650190.1">
    <property type="nucleotide sequence ID" value="NZ_AP019658.1"/>
</dbReference>
<accession>A0ABX3FG10</accession>
<evidence type="ECO:0000256" key="1">
    <source>
        <dbReference type="SAM" id="Phobius"/>
    </source>
</evidence>
<keyword evidence="1" id="KW-0472">Membrane</keyword>
<dbReference type="InterPro" id="IPR046864">
    <property type="entry name" value="VasX_N"/>
</dbReference>
<keyword evidence="1" id="KW-0812">Transmembrane</keyword>
<gene>
    <name evidence="3" type="ORF">BIY21_14620</name>
</gene>
<dbReference type="Pfam" id="PF20249">
    <property type="entry name" value="VasX_N"/>
    <property type="match status" value="1"/>
</dbReference>
<evidence type="ECO:0000313" key="4">
    <source>
        <dbReference type="Proteomes" id="UP000186206"/>
    </source>
</evidence>
<evidence type="ECO:0000313" key="3">
    <source>
        <dbReference type="EMBL" id="OLQ89766.1"/>
    </source>
</evidence>
<dbReference type="Proteomes" id="UP000186206">
    <property type="component" value="Unassembled WGS sequence"/>
</dbReference>
<reference evidence="3 4" key="1">
    <citation type="submission" date="2016-09" db="EMBL/GenBank/DDBJ databases">
        <title>Genomic Taxonomy of the Vibrionaceae.</title>
        <authorList>
            <person name="Gonzalez-Castillo A."/>
            <person name="Gomez-Gil B."/>
            <person name="Enciso-Ibarra K."/>
        </authorList>
    </citation>
    <scope>NUCLEOTIDE SEQUENCE [LARGE SCALE GENOMIC DNA]</scope>
    <source>
        <strain evidence="3 4">CAIM 1731</strain>
    </source>
</reference>
<evidence type="ECO:0000259" key="2">
    <source>
        <dbReference type="Pfam" id="PF20249"/>
    </source>
</evidence>
<feature type="transmembrane region" description="Helical" evidence="1">
    <location>
        <begin position="763"/>
        <end position="786"/>
    </location>
</feature>
<feature type="transmembrane region" description="Helical" evidence="1">
    <location>
        <begin position="730"/>
        <end position="751"/>
    </location>
</feature>
<keyword evidence="1" id="KW-1133">Transmembrane helix</keyword>
<feature type="domain" description="Toxin VasX N-terminal region" evidence="2">
    <location>
        <begin position="9"/>
        <end position="168"/>
    </location>
</feature>
<feature type="transmembrane region" description="Helical" evidence="1">
    <location>
        <begin position="697"/>
        <end position="718"/>
    </location>
</feature>